<gene>
    <name evidence="2" type="ORF">Tco_0752269</name>
</gene>
<dbReference type="Proteomes" id="UP001151760">
    <property type="component" value="Unassembled WGS sequence"/>
</dbReference>
<name>A0ABQ4Z9Y5_9ASTR</name>
<evidence type="ECO:0000256" key="1">
    <source>
        <dbReference type="SAM" id="MobiDB-lite"/>
    </source>
</evidence>
<reference evidence="2" key="1">
    <citation type="journal article" date="2022" name="Int. J. Mol. Sci.">
        <title>Draft Genome of Tanacetum Coccineum: Genomic Comparison of Closely Related Tanacetum-Family Plants.</title>
        <authorList>
            <person name="Yamashiro T."/>
            <person name="Shiraishi A."/>
            <person name="Nakayama K."/>
            <person name="Satake H."/>
        </authorList>
    </citation>
    <scope>NUCLEOTIDE SEQUENCE</scope>
</reference>
<protein>
    <submittedName>
        <fullName evidence="2">Uncharacterized protein</fullName>
    </submittedName>
</protein>
<sequence>MGCVGFIDTRNGCSFGVAATTVGCVWVAATTKKGLRGERGQLRGEFVWLDVRTAGGSMFGVAEKLPRGRLPTERLTPDENEARSDWWVSSRAYFDRHISEAERDMSVGPVQQPNKGLTIVDKHYGLSDFSELQSMQENNSFFEGTQATPSYSHNMATLNWQTPMPSHPGTSNWQTQMPSRLATPNWQTLMPSHPHDAGLFNPNILNRARREAHPSMYRRTPYIDLHPTTVEPKKRGNKTKNKGKNANLSPLNLGNAFADDNVGGDDVMCLGEHDAGSS</sequence>
<proteinExistence type="predicted"/>
<feature type="region of interest" description="Disordered" evidence="1">
    <location>
        <begin position="227"/>
        <end position="252"/>
    </location>
</feature>
<organism evidence="2 3">
    <name type="scientific">Tanacetum coccineum</name>
    <dbReference type="NCBI Taxonomy" id="301880"/>
    <lineage>
        <taxon>Eukaryota</taxon>
        <taxon>Viridiplantae</taxon>
        <taxon>Streptophyta</taxon>
        <taxon>Embryophyta</taxon>
        <taxon>Tracheophyta</taxon>
        <taxon>Spermatophyta</taxon>
        <taxon>Magnoliopsida</taxon>
        <taxon>eudicotyledons</taxon>
        <taxon>Gunneridae</taxon>
        <taxon>Pentapetalae</taxon>
        <taxon>asterids</taxon>
        <taxon>campanulids</taxon>
        <taxon>Asterales</taxon>
        <taxon>Asteraceae</taxon>
        <taxon>Asteroideae</taxon>
        <taxon>Anthemideae</taxon>
        <taxon>Anthemidinae</taxon>
        <taxon>Tanacetum</taxon>
    </lineage>
</organism>
<reference evidence="2" key="2">
    <citation type="submission" date="2022-01" db="EMBL/GenBank/DDBJ databases">
        <authorList>
            <person name="Yamashiro T."/>
            <person name="Shiraishi A."/>
            <person name="Satake H."/>
            <person name="Nakayama K."/>
        </authorList>
    </citation>
    <scope>NUCLEOTIDE SEQUENCE</scope>
</reference>
<dbReference type="EMBL" id="BQNB010011073">
    <property type="protein sequence ID" value="GJS85728.1"/>
    <property type="molecule type" value="Genomic_DNA"/>
</dbReference>
<evidence type="ECO:0000313" key="2">
    <source>
        <dbReference type="EMBL" id="GJS85728.1"/>
    </source>
</evidence>
<evidence type="ECO:0000313" key="3">
    <source>
        <dbReference type="Proteomes" id="UP001151760"/>
    </source>
</evidence>
<keyword evidence="3" id="KW-1185">Reference proteome</keyword>
<comment type="caution">
    <text evidence="2">The sequence shown here is derived from an EMBL/GenBank/DDBJ whole genome shotgun (WGS) entry which is preliminary data.</text>
</comment>
<accession>A0ABQ4Z9Y5</accession>